<evidence type="ECO:0000313" key="4">
    <source>
        <dbReference type="Proteomes" id="UP000247978"/>
    </source>
</evidence>
<sequence>MLRNFSQTFQHPISDIPYKVTVSIPDEKVPSEGFPVLYVLDGNAYGTMFKEIVKLQWRRPEKTKVSPTVIVSIGYDFNEVFPPLRVYDFTPFSSTTSLPPRPDGTSWPAHGGAEGFLQFLEKVVQPYVYEKAPVHADNQILFGHSLGGLFVLYTLFECPSLFNNYISCSPSIWWNECQILTYEQKGCLSPNRKLFIAAENAKKMNMHDHAFALFERLKISNPDCIAFRSPAGENHMSIVPTILSEALRFMYSN</sequence>
<dbReference type="InterPro" id="IPR000801">
    <property type="entry name" value="Esterase-like"/>
</dbReference>
<comment type="similarity">
    <text evidence="1">Belongs to the esterase D family.</text>
</comment>
<organism evidence="3 4">
    <name type="scientific">Pseudogracilibacillus auburnensis</name>
    <dbReference type="NCBI Taxonomy" id="1494959"/>
    <lineage>
        <taxon>Bacteria</taxon>
        <taxon>Bacillati</taxon>
        <taxon>Bacillota</taxon>
        <taxon>Bacilli</taxon>
        <taxon>Bacillales</taxon>
        <taxon>Bacillaceae</taxon>
        <taxon>Pseudogracilibacillus</taxon>
    </lineage>
</organism>
<dbReference type="GO" id="GO:0016788">
    <property type="term" value="F:hydrolase activity, acting on ester bonds"/>
    <property type="evidence" value="ECO:0007669"/>
    <property type="project" value="TreeGrafter"/>
</dbReference>
<keyword evidence="4" id="KW-1185">Reference proteome</keyword>
<dbReference type="SUPFAM" id="SSF53474">
    <property type="entry name" value="alpha/beta-Hydrolases"/>
    <property type="match status" value="1"/>
</dbReference>
<dbReference type="PANTHER" id="PTHR40841">
    <property type="entry name" value="SIDEROPHORE TRIACETYLFUSARININE C ESTERASE"/>
    <property type="match status" value="1"/>
</dbReference>
<dbReference type="Pfam" id="PF00756">
    <property type="entry name" value="Esterase"/>
    <property type="match status" value="1"/>
</dbReference>
<comment type="caution">
    <text evidence="3">The sequence shown here is derived from an EMBL/GenBank/DDBJ whole genome shotgun (WGS) entry which is preliminary data.</text>
</comment>
<dbReference type="EMBL" id="QJJQ01000001">
    <property type="protein sequence ID" value="PXW90654.1"/>
    <property type="molecule type" value="Genomic_DNA"/>
</dbReference>
<evidence type="ECO:0000313" key="3">
    <source>
        <dbReference type="EMBL" id="PXW90654.1"/>
    </source>
</evidence>
<protein>
    <recommendedName>
        <fullName evidence="5">Alpha/beta superfamily hydrolase</fullName>
    </recommendedName>
</protein>
<dbReference type="InterPro" id="IPR052558">
    <property type="entry name" value="Siderophore_Hydrolase_D"/>
</dbReference>
<dbReference type="Gene3D" id="3.40.50.1820">
    <property type="entry name" value="alpha/beta hydrolase"/>
    <property type="match status" value="1"/>
</dbReference>
<reference evidence="3 4" key="1">
    <citation type="submission" date="2018-05" db="EMBL/GenBank/DDBJ databases">
        <title>Genomic Encyclopedia of Type Strains, Phase IV (KMG-IV): sequencing the most valuable type-strain genomes for metagenomic binning, comparative biology and taxonomic classification.</title>
        <authorList>
            <person name="Goeker M."/>
        </authorList>
    </citation>
    <scope>NUCLEOTIDE SEQUENCE [LARGE SCALE GENOMIC DNA]</scope>
    <source>
        <strain evidence="3 4">DSM 28556</strain>
    </source>
</reference>
<dbReference type="AlphaFoldDB" id="A0A2V3WBX3"/>
<evidence type="ECO:0000256" key="2">
    <source>
        <dbReference type="ARBA" id="ARBA00022801"/>
    </source>
</evidence>
<accession>A0A2V3WBX3</accession>
<keyword evidence="2" id="KW-0378">Hydrolase</keyword>
<evidence type="ECO:0000256" key="1">
    <source>
        <dbReference type="ARBA" id="ARBA00005622"/>
    </source>
</evidence>
<gene>
    <name evidence="3" type="ORF">DFR56_101568</name>
</gene>
<dbReference type="RefSeq" id="WP_211320595.1">
    <property type="nucleotide sequence ID" value="NZ_JBHUHB010000001.1"/>
</dbReference>
<name>A0A2V3WBX3_9BACI</name>
<dbReference type="InterPro" id="IPR029058">
    <property type="entry name" value="AB_hydrolase_fold"/>
</dbReference>
<evidence type="ECO:0008006" key="5">
    <source>
        <dbReference type="Google" id="ProtNLM"/>
    </source>
</evidence>
<dbReference type="Proteomes" id="UP000247978">
    <property type="component" value="Unassembled WGS sequence"/>
</dbReference>
<proteinExistence type="inferred from homology"/>
<dbReference type="PANTHER" id="PTHR40841:SF2">
    <property type="entry name" value="SIDEROPHORE-DEGRADING ESTERASE (EUROFUNG)"/>
    <property type="match status" value="1"/>
</dbReference>